<dbReference type="Pfam" id="PF00535">
    <property type="entry name" value="Glycos_transf_2"/>
    <property type="match status" value="1"/>
</dbReference>
<keyword evidence="2" id="KW-0808">Transferase</keyword>
<protein>
    <submittedName>
        <fullName evidence="2">Glycosyl transferase</fullName>
    </submittedName>
</protein>
<dbReference type="InterPro" id="IPR001173">
    <property type="entry name" value="Glyco_trans_2-like"/>
</dbReference>
<sequence length="283" mass="32502">MDFSVVITTYNRPDYLTLSLDSVLNQSAAVKEVTIIDDNSSVDYSTVLEKYNDTRVRYIKQAVSGGANVARNLGVKESTGDVVAFLDDDDIWLPDYLSWHLAEYEKGCQAVVSGFKHLGNEKEVRVNKDTSVTKESLLKGNTYCGMSGFSCKKRLLDQMPFDTALNNGQDWDMFVRLYQSNVQFNNIPKPIFLYRYQNLDGIGTKLRKMKPQDIDKRLGSANKHKEFLGQYWYNKRVADQILLSLKYKSNKHKWLLLAVRKAGVSATFNFFKQQIKNRFLKRA</sequence>
<accession>F5ZBI4</accession>
<reference evidence="2 3" key="1">
    <citation type="journal article" date="2011" name="J. Bacteriol.">
        <title>Complete genome sequence of the polycyclic aromatic hydrocarbon-degrading bacterium Alteromonas sp. strain SN2.</title>
        <authorList>
            <person name="Jin H.M."/>
            <person name="Jeong H."/>
            <person name="Moon E.J."/>
            <person name="Math R.K."/>
            <person name="Lee K."/>
            <person name="Kim H.J."/>
            <person name="Jeon C.O."/>
            <person name="Oh T.K."/>
            <person name="Kim J.F."/>
        </authorList>
    </citation>
    <scope>NUCLEOTIDE SEQUENCE [LARGE SCALE GENOMIC DNA]</scope>
    <source>
        <strain evidence="3">JCM 17741 / KACC 18427 / KCTC 11700BP / SN2</strain>
    </source>
</reference>
<dbReference type="RefSeq" id="WP_013784574.1">
    <property type="nucleotide sequence ID" value="NC_015554.1"/>
</dbReference>
<dbReference type="InterPro" id="IPR029044">
    <property type="entry name" value="Nucleotide-diphossugar_trans"/>
</dbReference>
<proteinExistence type="predicted"/>
<feature type="domain" description="Glycosyltransferase 2-like" evidence="1">
    <location>
        <begin position="4"/>
        <end position="161"/>
    </location>
</feature>
<dbReference type="KEGG" id="alt:ambt_10595"/>
<organism evidence="2 3">
    <name type="scientific">Alteromonas naphthalenivorans</name>
    <dbReference type="NCBI Taxonomy" id="715451"/>
    <lineage>
        <taxon>Bacteria</taxon>
        <taxon>Pseudomonadati</taxon>
        <taxon>Pseudomonadota</taxon>
        <taxon>Gammaproteobacteria</taxon>
        <taxon>Alteromonadales</taxon>
        <taxon>Alteromonadaceae</taxon>
        <taxon>Alteromonas/Salinimonas group</taxon>
        <taxon>Alteromonas</taxon>
    </lineage>
</organism>
<dbReference type="GO" id="GO:0016740">
    <property type="term" value="F:transferase activity"/>
    <property type="evidence" value="ECO:0007669"/>
    <property type="project" value="UniProtKB-KW"/>
</dbReference>
<dbReference type="PANTHER" id="PTHR43685:SF2">
    <property type="entry name" value="GLYCOSYLTRANSFERASE 2-LIKE DOMAIN-CONTAINING PROTEIN"/>
    <property type="match status" value="1"/>
</dbReference>
<dbReference type="CDD" id="cd00761">
    <property type="entry name" value="Glyco_tranf_GTA_type"/>
    <property type="match status" value="1"/>
</dbReference>
<evidence type="ECO:0000259" key="1">
    <source>
        <dbReference type="Pfam" id="PF00535"/>
    </source>
</evidence>
<dbReference type="PANTHER" id="PTHR43685">
    <property type="entry name" value="GLYCOSYLTRANSFERASE"/>
    <property type="match status" value="1"/>
</dbReference>
<evidence type="ECO:0000313" key="3">
    <source>
        <dbReference type="Proteomes" id="UP000000683"/>
    </source>
</evidence>
<name>F5ZBI4_ALTNA</name>
<gene>
    <name evidence="2" type="ordered locus">ambt_10595</name>
</gene>
<dbReference type="AlphaFoldDB" id="F5ZBI4"/>
<dbReference type="EMBL" id="CP002339">
    <property type="protein sequence ID" value="AEF03641.1"/>
    <property type="molecule type" value="Genomic_DNA"/>
</dbReference>
<evidence type="ECO:0000313" key="2">
    <source>
        <dbReference type="EMBL" id="AEF03641.1"/>
    </source>
</evidence>
<dbReference type="Proteomes" id="UP000000683">
    <property type="component" value="Chromosome"/>
</dbReference>
<dbReference type="InterPro" id="IPR050834">
    <property type="entry name" value="Glycosyltransf_2"/>
</dbReference>
<keyword evidence="3" id="KW-1185">Reference proteome</keyword>
<dbReference type="Gene3D" id="3.90.550.10">
    <property type="entry name" value="Spore Coat Polysaccharide Biosynthesis Protein SpsA, Chain A"/>
    <property type="match status" value="1"/>
</dbReference>
<dbReference type="eggNOG" id="COG0463">
    <property type="taxonomic scope" value="Bacteria"/>
</dbReference>
<dbReference type="HOGENOM" id="CLU_025996_0_5_6"/>
<dbReference type="OrthoDB" id="9802649at2"/>
<dbReference type="SUPFAM" id="SSF53448">
    <property type="entry name" value="Nucleotide-diphospho-sugar transferases"/>
    <property type="match status" value="1"/>
</dbReference>